<keyword evidence="3" id="KW-1185">Reference proteome</keyword>
<feature type="domain" description="Reverse transcriptase Ty1/copia-type" evidence="1">
    <location>
        <begin position="216"/>
        <end position="329"/>
    </location>
</feature>
<proteinExistence type="predicted"/>
<comment type="caution">
    <text evidence="2">The sequence shown here is derived from an EMBL/GenBank/DDBJ whole genome shotgun (WGS) entry which is preliminary data.</text>
</comment>
<dbReference type="Pfam" id="PF07727">
    <property type="entry name" value="RVT_2"/>
    <property type="match status" value="1"/>
</dbReference>
<evidence type="ECO:0000259" key="1">
    <source>
        <dbReference type="Pfam" id="PF07727"/>
    </source>
</evidence>
<dbReference type="PANTHER" id="PTHR11439:SF443">
    <property type="entry name" value="RNA-DIRECTED DNA POLYMERASE"/>
    <property type="match status" value="1"/>
</dbReference>
<dbReference type="AlphaFoldDB" id="A0AAD8KF26"/>
<name>A0AAD8KF26_TARER</name>
<dbReference type="InterPro" id="IPR013103">
    <property type="entry name" value="RVT_2"/>
</dbReference>
<dbReference type="CDD" id="cd09272">
    <property type="entry name" value="RNase_HI_RT_Ty1"/>
    <property type="match status" value="1"/>
</dbReference>
<gene>
    <name evidence="2" type="ORF">QVD17_24412</name>
</gene>
<protein>
    <recommendedName>
        <fullName evidence="1">Reverse transcriptase Ty1/copia-type domain-containing protein</fullName>
    </recommendedName>
</protein>
<dbReference type="EMBL" id="JAUHHV010000006">
    <property type="protein sequence ID" value="KAK1421784.1"/>
    <property type="molecule type" value="Genomic_DNA"/>
</dbReference>
<dbReference type="Proteomes" id="UP001229421">
    <property type="component" value="Unassembled WGS sequence"/>
</dbReference>
<organism evidence="2 3">
    <name type="scientific">Tagetes erecta</name>
    <name type="common">African marigold</name>
    <dbReference type="NCBI Taxonomy" id="13708"/>
    <lineage>
        <taxon>Eukaryota</taxon>
        <taxon>Viridiplantae</taxon>
        <taxon>Streptophyta</taxon>
        <taxon>Embryophyta</taxon>
        <taxon>Tracheophyta</taxon>
        <taxon>Spermatophyta</taxon>
        <taxon>Magnoliopsida</taxon>
        <taxon>eudicotyledons</taxon>
        <taxon>Gunneridae</taxon>
        <taxon>Pentapetalae</taxon>
        <taxon>asterids</taxon>
        <taxon>campanulids</taxon>
        <taxon>Asterales</taxon>
        <taxon>Asteraceae</taxon>
        <taxon>Asteroideae</taxon>
        <taxon>Heliantheae alliance</taxon>
        <taxon>Tageteae</taxon>
        <taxon>Tagetes</taxon>
    </lineage>
</organism>
<evidence type="ECO:0000313" key="2">
    <source>
        <dbReference type="EMBL" id="KAK1421784.1"/>
    </source>
</evidence>
<dbReference type="PANTHER" id="PTHR11439">
    <property type="entry name" value="GAG-POL-RELATED RETROTRANSPOSON"/>
    <property type="match status" value="1"/>
</dbReference>
<dbReference type="InterPro" id="IPR043502">
    <property type="entry name" value="DNA/RNA_pol_sf"/>
</dbReference>
<dbReference type="SUPFAM" id="SSF56672">
    <property type="entry name" value="DNA/RNA polymerases"/>
    <property type="match status" value="1"/>
</dbReference>
<sequence length="641" mass="73395">MAPTSRTFEYQCHALDEKNEMVRRIPEFSQLDNICEGCMLGKQSRDPFPTQSTSRASTSLELIHSDLCGPMRTPSFSGNSRDVVFNEEGQWHENTVRKPTTPVLLDEEGVYTYTPQSTIEHAQHEPNDPQLSVIQQPNQEENIDPNTTEAEAQSPRTPIKMRNINDIMAETSPMQTPEYTDFVLFDDADLVHYKEAANIEHWKQAMNNEIHSINKNATWSLVDLPPKHSPIGVKWIYKTKYNEKGEVDKYKARLVVKGYKQKYGLDYKEVFAPVIRMETIRLVLAIAAKKGWKVYQMDVKSAFLNGLLEEEVYVEQPQGYEKPWEEHKVDDLIFVSNSENKITLFKESMKKEFEMMDLGLMHYFLGLEVKQEEGRISISQGKYARDLLKRFNMEHASEISTPMEFGIKVTKDETRTEVDNGLYRSMVGSLMYLCGTRPDLTYAMSLISQYMENPKTSHWELGKRILKYVKGTLDHGLIYKRCSEFKLCSFTDSDYGGNLDDGRSTGGYIFKIGDSTISWQSKKQNVVALSSTEAEYMALSVAGCQAIWLAGILEQLQQPIAHHIQIWCDNKSAIALSANPVYHGCSKHIIIKYHFIRELVSTKEILVDYATTKDQEADILTKSLQVGRFRELKAKIGVERI</sequence>
<evidence type="ECO:0000313" key="3">
    <source>
        <dbReference type="Proteomes" id="UP001229421"/>
    </source>
</evidence>
<accession>A0AAD8KF26</accession>
<reference evidence="2" key="1">
    <citation type="journal article" date="2023" name="bioRxiv">
        <title>Improved chromosome-level genome assembly for marigold (Tagetes erecta).</title>
        <authorList>
            <person name="Jiang F."/>
            <person name="Yuan L."/>
            <person name="Wang S."/>
            <person name="Wang H."/>
            <person name="Xu D."/>
            <person name="Wang A."/>
            <person name="Fan W."/>
        </authorList>
    </citation>
    <scope>NUCLEOTIDE SEQUENCE</scope>
    <source>
        <strain evidence="2">WSJ</strain>
        <tissue evidence="2">Leaf</tissue>
    </source>
</reference>